<dbReference type="GO" id="GO:0000398">
    <property type="term" value="P:mRNA splicing, via spliceosome"/>
    <property type="evidence" value="ECO:0007669"/>
    <property type="project" value="TreeGrafter"/>
</dbReference>
<evidence type="ECO:0000256" key="4">
    <source>
        <dbReference type="SAM" id="MobiDB-lite"/>
    </source>
</evidence>
<feature type="compositionally biased region" description="Gly residues" evidence="4">
    <location>
        <begin position="316"/>
        <end position="335"/>
    </location>
</feature>
<dbReference type="PROSITE" id="PS50102">
    <property type="entry name" value="RRM"/>
    <property type="match status" value="2"/>
</dbReference>
<keyword evidence="1" id="KW-0677">Repeat</keyword>
<dbReference type="InterPro" id="IPR012677">
    <property type="entry name" value="Nucleotide-bd_a/b_plait_sf"/>
</dbReference>
<reference evidence="6" key="1">
    <citation type="journal article" date="2013" name="Genetics">
        <title>The draft genome and transcriptome of Panagrellus redivivus are shaped by the harsh demands of a free-living lifestyle.</title>
        <authorList>
            <person name="Srinivasan J."/>
            <person name="Dillman A.R."/>
            <person name="Macchietto M.G."/>
            <person name="Heikkinen L."/>
            <person name="Lakso M."/>
            <person name="Fracchia K.M."/>
            <person name="Antoshechkin I."/>
            <person name="Mortazavi A."/>
            <person name="Wong G."/>
            <person name="Sternberg P.W."/>
        </authorList>
    </citation>
    <scope>NUCLEOTIDE SEQUENCE [LARGE SCALE GENOMIC DNA]</scope>
    <source>
        <strain evidence="6">MT8872</strain>
    </source>
</reference>
<feature type="compositionally biased region" description="Gly residues" evidence="4">
    <location>
        <begin position="351"/>
        <end position="362"/>
    </location>
</feature>
<dbReference type="SUPFAM" id="SSF54928">
    <property type="entry name" value="RNA-binding domain, RBD"/>
    <property type="match status" value="2"/>
</dbReference>
<dbReference type="GO" id="GO:0003730">
    <property type="term" value="F:mRNA 3'-UTR binding"/>
    <property type="evidence" value="ECO:0007669"/>
    <property type="project" value="TreeGrafter"/>
</dbReference>
<reference evidence="7" key="2">
    <citation type="submission" date="2020-10" db="UniProtKB">
        <authorList>
            <consortium name="WormBaseParasite"/>
        </authorList>
    </citation>
    <scope>IDENTIFICATION</scope>
</reference>
<dbReference type="InterPro" id="IPR000504">
    <property type="entry name" value="RRM_dom"/>
</dbReference>
<evidence type="ECO:0000313" key="6">
    <source>
        <dbReference type="Proteomes" id="UP000492821"/>
    </source>
</evidence>
<feature type="region of interest" description="Disordered" evidence="4">
    <location>
        <begin position="195"/>
        <end position="248"/>
    </location>
</feature>
<dbReference type="Gene3D" id="3.30.70.330">
    <property type="match status" value="2"/>
</dbReference>
<name>A0A7E4V7P1_PANRE</name>
<keyword evidence="6" id="KW-1185">Reference proteome</keyword>
<dbReference type="GO" id="GO:0071013">
    <property type="term" value="C:catalytic step 2 spliceosome"/>
    <property type="evidence" value="ECO:0007669"/>
    <property type="project" value="TreeGrafter"/>
</dbReference>
<feature type="compositionally biased region" description="Low complexity" evidence="4">
    <location>
        <begin position="336"/>
        <end position="350"/>
    </location>
</feature>
<evidence type="ECO:0000256" key="1">
    <source>
        <dbReference type="ARBA" id="ARBA00022737"/>
    </source>
</evidence>
<proteinExistence type="predicted"/>
<dbReference type="WBParaSite" id="Pan_g17609.t1">
    <property type="protein sequence ID" value="Pan_g17609.t1"/>
    <property type="gene ID" value="Pan_g17609"/>
</dbReference>
<feature type="compositionally biased region" description="Basic and acidic residues" evidence="4">
    <location>
        <begin position="195"/>
        <end position="209"/>
    </location>
</feature>
<dbReference type="SMART" id="SM00360">
    <property type="entry name" value="RRM"/>
    <property type="match status" value="2"/>
</dbReference>
<evidence type="ECO:0000256" key="2">
    <source>
        <dbReference type="ARBA" id="ARBA00022884"/>
    </source>
</evidence>
<feature type="region of interest" description="Disordered" evidence="4">
    <location>
        <begin position="284"/>
        <end position="362"/>
    </location>
</feature>
<feature type="domain" description="RRM" evidence="5">
    <location>
        <begin position="113"/>
        <end position="207"/>
    </location>
</feature>
<dbReference type="PANTHER" id="PTHR48026">
    <property type="entry name" value="HOMOLOGOUS TO DROSOPHILA SQD (SQUID) PROTEIN"/>
    <property type="match status" value="1"/>
</dbReference>
<feature type="compositionally biased region" description="Low complexity" evidence="4">
    <location>
        <begin position="302"/>
        <end position="315"/>
    </location>
</feature>
<dbReference type="InterPro" id="IPR035979">
    <property type="entry name" value="RBD_domain_sf"/>
</dbReference>
<keyword evidence="2 3" id="KW-0694">RNA-binding</keyword>
<dbReference type="AlphaFoldDB" id="A0A7E4V7P1"/>
<dbReference type="FunFam" id="3.30.70.330:FF:000040">
    <property type="entry name" value="Heterogeneous nuclear ribonucleoprotein A2/B1"/>
    <property type="match status" value="1"/>
</dbReference>
<organism evidence="6 7">
    <name type="scientific">Panagrellus redivivus</name>
    <name type="common">Microworm</name>
    <dbReference type="NCBI Taxonomy" id="6233"/>
    <lineage>
        <taxon>Eukaryota</taxon>
        <taxon>Metazoa</taxon>
        <taxon>Ecdysozoa</taxon>
        <taxon>Nematoda</taxon>
        <taxon>Chromadorea</taxon>
        <taxon>Rhabditida</taxon>
        <taxon>Tylenchina</taxon>
        <taxon>Panagrolaimomorpha</taxon>
        <taxon>Panagrolaimoidea</taxon>
        <taxon>Panagrolaimidae</taxon>
        <taxon>Panagrellus</taxon>
    </lineage>
</organism>
<evidence type="ECO:0000313" key="7">
    <source>
        <dbReference type="WBParaSite" id="Pan_g17609.t1"/>
    </source>
</evidence>
<sequence>MVKEEVSDQSSNGNSKQDEQYRKLFIGGLSMQTTDETLKSFYEQYGTVSDCVVMKDPHTRRSRGFGFVTYKNTTDVDAAMKSRPHVVDGKTVDPKRAVPREASAKNEANISTKRLYISGVRDDNTEQELNDYFTKFGSIEKVEIIKDKNTGKCRGFAFVTFDDYDPVDKACLDRSHHIGNNKCDVKKALSKEEIAKAQQMDRDRAERSQRSRGTARSGGPNNWGGPGGDRGGNSWSSQSAGGGGYGVQAWGGAPQSGGYGGYSSGPASAAGSYGAHADPWGGAANQRYPPSGGWSDVNTAQAWGPPAGGPNPWNAGGAGAAPGGWSNGGGVGGYGAAPSAQQPWSQQPAPGGWGGGGNSRQY</sequence>
<evidence type="ECO:0000256" key="3">
    <source>
        <dbReference type="PROSITE-ProRule" id="PRU00176"/>
    </source>
</evidence>
<dbReference type="Proteomes" id="UP000492821">
    <property type="component" value="Unassembled WGS sequence"/>
</dbReference>
<dbReference type="PANTHER" id="PTHR48026:SF14">
    <property type="entry name" value="HETEROGENEOUS NUCLEAR RIBONUCLEOPROTEIN A1"/>
    <property type="match status" value="1"/>
</dbReference>
<dbReference type="Pfam" id="PF00076">
    <property type="entry name" value="RRM_1"/>
    <property type="match status" value="2"/>
</dbReference>
<dbReference type="GO" id="GO:0098687">
    <property type="term" value="C:chromosomal region"/>
    <property type="evidence" value="ECO:0007669"/>
    <property type="project" value="UniProtKB-ARBA"/>
</dbReference>
<evidence type="ECO:0000259" key="5">
    <source>
        <dbReference type="PROSITE" id="PS50102"/>
    </source>
</evidence>
<accession>A0A7E4V7P1</accession>
<feature type="domain" description="RRM" evidence="5">
    <location>
        <begin position="22"/>
        <end position="105"/>
    </location>
</feature>
<feature type="compositionally biased region" description="Gly residues" evidence="4">
    <location>
        <begin position="221"/>
        <end position="231"/>
    </location>
</feature>
<protein>
    <submittedName>
        <fullName evidence="7">Heterogeneous nuclear ribonucleoprotein A1</fullName>
    </submittedName>
</protein>